<accession>A0ABZ2G0S0</accession>
<evidence type="ECO:0000256" key="1">
    <source>
        <dbReference type="SAM" id="MobiDB-lite"/>
    </source>
</evidence>
<gene>
    <name evidence="3" type="ORF">V6R86_05500</name>
</gene>
<sequence>MRKLLSLALLAAVATPAAAQVAPRPPEPPLYSDPAYAQLPPEIVNGGAIDQIGNMVGAVTRALLDLPVGELEAAVENRPVTRQDRQRTVRSVTGTDEREVASSIEQSKGAVVAGGRAMARTLPVIREALNKAGEEIERATANVPQPGYPRR</sequence>
<feature type="chain" id="PRO_5045388563" evidence="2">
    <location>
        <begin position="20"/>
        <end position="151"/>
    </location>
</feature>
<evidence type="ECO:0000313" key="3">
    <source>
        <dbReference type="EMBL" id="WWM70148.1"/>
    </source>
</evidence>
<name>A0ABZ2G0S0_9SPHN</name>
<proteinExistence type="predicted"/>
<dbReference type="EMBL" id="CP145607">
    <property type="protein sequence ID" value="WWM70148.1"/>
    <property type="molecule type" value="Genomic_DNA"/>
</dbReference>
<organism evidence="3 4">
    <name type="scientific">Sphingomonas kaistensis</name>
    <dbReference type="NCBI Taxonomy" id="298708"/>
    <lineage>
        <taxon>Bacteria</taxon>
        <taxon>Pseudomonadati</taxon>
        <taxon>Pseudomonadota</taxon>
        <taxon>Alphaproteobacteria</taxon>
        <taxon>Sphingomonadales</taxon>
        <taxon>Sphingomonadaceae</taxon>
        <taxon>Sphingomonas</taxon>
    </lineage>
</organism>
<feature type="signal peptide" evidence="2">
    <location>
        <begin position="1"/>
        <end position="19"/>
    </location>
</feature>
<reference evidence="3 4" key="1">
    <citation type="submission" date="2024-02" db="EMBL/GenBank/DDBJ databases">
        <title>Full genome sequence of Sphingomonas kaistensis.</title>
        <authorList>
            <person name="Poletto B.L."/>
            <person name="Silva G."/>
            <person name="Galante D."/>
            <person name="Campos K.R."/>
            <person name="Santos M.B.N."/>
            <person name="Sacchi C.T."/>
        </authorList>
    </citation>
    <scope>NUCLEOTIDE SEQUENCE [LARGE SCALE GENOMIC DNA]</scope>
    <source>
        <strain evidence="3 4">MA4R</strain>
    </source>
</reference>
<dbReference type="Proteomes" id="UP001382935">
    <property type="component" value="Chromosome"/>
</dbReference>
<evidence type="ECO:0000313" key="4">
    <source>
        <dbReference type="Proteomes" id="UP001382935"/>
    </source>
</evidence>
<evidence type="ECO:0000256" key="2">
    <source>
        <dbReference type="SAM" id="SignalP"/>
    </source>
</evidence>
<feature type="region of interest" description="Disordered" evidence="1">
    <location>
        <begin position="82"/>
        <end position="103"/>
    </location>
</feature>
<dbReference type="RefSeq" id="WP_338502765.1">
    <property type="nucleotide sequence ID" value="NZ_CP145607.1"/>
</dbReference>
<protein>
    <submittedName>
        <fullName evidence="3">Uncharacterized protein</fullName>
    </submittedName>
</protein>
<keyword evidence="2" id="KW-0732">Signal</keyword>
<keyword evidence="4" id="KW-1185">Reference proteome</keyword>